<proteinExistence type="predicted"/>
<protein>
    <submittedName>
        <fullName evidence="2">DUF4422 domain-containing protein</fullName>
    </submittedName>
</protein>
<dbReference type="AlphaFoldDB" id="A0A7X3MGD4"/>
<organism evidence="2 3">
    <name type="scientific">Sporofaciens musculi</name>
    <dbReference type="NCBI Taxonomy" id="2681861"/>
    <lineage>
        <taxon>Bacteria</taxon>
        <taxon>Bacillati</taxon>
        <taxon>Bacillota</taxon>
        <taxon>Clostridia</taxon>
        <taxon>Lachnospirales</taxon>
        <taxon>Lachnospiraceae</taxon>
        <taxon>Sporofaciens</taxon>
    </lineage>
</organism>
<dbReference type="RefSeq" id="WP_159751063.1">
    <property type="nucleotide sequence ID" value="NZ_WUQX01000001.1"/>
</dbReference>
<sequence>MEMGNTIFNKKIVKKRVIIYGAHLVASEVYQCLRKHRPDIKVETFAVTDVEDNPDVLEGIVVKRISDLEAHPYPYILIAMPEKYHEEAIRTLETLGFMDFEKIGLKKVSILKGKDMIQDINKNSKKFFLAESLYDYSWLDIFEKDGFGNKKEDRHYKFTILTRLSDTGLLEKLEKLDFRKDYERLLGPYLSLEQLETADDKSIGLDESHVAVYMVTCQKDKALKAKYQPYRYVHPLQAGAVLVDIQRTRLADDMGENISEKNMSFAEMTAMYWIWKNAPSTKYKGLCHYRRHFVMNEKQAEELERNNIDVVLTTPRLVLNGIKEMFLSDTPVKEDVFENMMNSLQDMAGNTYADYAKRYFDGFFYYPNNMLIAKEKIFNDYCNWIFSILFCMEQNDLKNHVVKNDRHIAFAAELLTSLYFSFHKDDLKIAVTDYLFLE</sequence>
<evidence type="ECO:0000313" key="3">
    <source>
        <dbReference type="Proteomes" id="UP000460412"/>
    </source>
</evidence>
<keyword evidence="3" id="KW-1185">Reference proteome</keyword>
<dbReference type="InterPro" id="IPR025536">
    <property type="entry name" value="DUF4422"/>
</dbReference>
<dbReference type="Gene3D" id="3.40.50.720">
    <property type="entry name" value="NAD(P)-binding Rossmann-like Domain"/>
    <property type="match status" value="1"/>
</dbReference>
<dbReference type="EMBL" id="WUQX01000001">
    <property type="protein sequence ID" value="MXP75876.1"/>
    <property type="molecule type" value="Genomic_DNA"/>
</dbReference>
<evidence type="ECO:0000313" key="2">
    <source>
        <dbReference type="EMBL" id="MXP75876.1"/>
    </source>
</evidence>
<name>A0A7X3MGD4_9FIRM</name>
<reference evidence="2 3" key="1">
    <citation type="submission" date="2019-12" db="EMBL/GenBank/DDBJ databases">
        <title>Sporaefaciens musculi gen. nov., sp. nov., a novel bacterium isolated from the caecum of an obese mouse.</title>
        <authorList>
            <person name="Rasmussen T.S."/>
            <person name="Streidl T."/>
            <person name="Hitch T.C.A."/>
            <person name="Wortmann E."/>
            <person name="Deptula P."/>
            <person name="Hansen M."/>
            <person name="Nielsen D.S."/>
            <person name="Clavel T."/>
            <person name="Vogensen F.K."/>
        </authorList>
    </citation>
    <scope>NUCLEOTIDE SEQUENCE [LARGE SCALE GENOMIC DNA]</scope>
    <source>
        <strain evidence="2 3">WCA-9-b2</strain>
    </source>
</reference>
<accession>A0A7X3MGD4</accession>
<dbReference type="Pfam" id="PF14393">
    <property type="entry name" value="DUF4422"/>
    <property type="match status" value="1"/>
</dbReference>
<comment type="caution">
    <text evidence="2">The sequence shown here is derived from an EMBL/GenBank/DDBJ whole genome shotgun (WGS) entry which is preliminary data.</text>
</comment>
<dbReference type="Proteomes" id="UP000460412">
    <property type="component" value="Unassembled WGS sequence"/>
</dbReference>
<gene>
    <name evidence="2" type="ORF">GN277_10925</name>
</gene>
<feature type="domain" description="DUF4422" evidence="1">
    <location>
        <begin position="229"/>
        <end position="421"/>
    </location>
</feature>
<evidence type="ECO:0000259" key="1">
    <source>
        <dbReference type="Pfam" id="PF14393"/>
    </source>
</evidence>